<name>A0A0G0ESB8_UNCC3</name>
<proteinExistence type="predicted"/>
<dbReference type="PRINTS" id="PR00368">
    <property type="entry name" value="FADPNR"/>
</dbReference>
<evidence type="ECO:0000313" key="2">
    <source>
        <dbReference type="EMBL" id="KKP70232.1"/>
    </source>
</evidence>
<accession>A0A0G0ESB8</accession>
<evidence type="ECO:0000259" key="1">
    <source>
        <dbReference type="Pfam" id="PF21688"/>
    </source>
</evidence>
<evidence type="ECO:0000313" key="3">
    <source>
        <dbReference type="Proteomes" id="UP000034581"/>
    </source>
</evidence>
<dbReference type="AlphaFoldDB" id="A0A0G0ESB8"/>
<dbReference type="PANTHER" id="PTHR43106">
    <property type="entry name" value="DEHYDROGENASE-RELATED"/>
    <property type="match status" value="1"/>
</dbReference>
<gene>
    <name evidence="2" type="ORF">UR67_C0001G0141</name>
</gene>
<reference evidence="2 3" key="1">
    <citation type="journal article" date="2015" name="Nature">
        <title>rRNA introns, odd ribosomes, and small enigmatic genomes across a large radiation of phyla.</title>
        <authorList>
            <person name="Brown C.T."/>
            <person name="Hug L.A."/>
            <person name="Thomas B.C."/>
            <person name="Sharon I."/>
            <person name="Castelle C.J."/>
            <person name="Singh A."/>
            <person name="Wilkins M.J."/>
            <person name="Williams K.H."/>
            <person name="Banfield J.F."/>
        </authorList>
    </citation>
    <scope>NUCLEOTIDE SEQUENCE [LARGE SCALE GENOMIC DNA]</scope>
</reference>
<dbReference type="Pfam" id="PF01946">
    <property type="entry name" value="Thi4"/>
    <property type="match status" value="1"/>
</dbReference>
<dbReference type="Proteomes" id="UP000034581">
    <property type="component" value="Unassembled WGS sequence"/>
</dbReference>
<dbReference type="EMBL" id="LBQB01000001">
    <property type="protein sequence ID" value="KKP70232.1"/>
    <property type="molecule type" value="Genomic_DNA"/>
</dbReference>
<dbReference type="PATRIC" id="fig|1618350.3.peg.148"/>
<organism evidence="2 3">
    <name type="scientific">candidate division CPR3 bacterium GW2011_GWF2_35_18</name>
    <dbReference type="NCBI Taxonomy" id="1618350"/>
    <lineage>
        <taxon>Bacteria</taxon>
        <taxon>Bacteria division CPR3</taxon>
    </lineage>
</organism>
<protein>
    <submittedName>
        <fullName evidence="2">NAD(FAD)-utilizing dehydrogenase</fullName>
    </submittedName>
</protein>
<dbReference type="PIRSF" id="PIRSF038984">
    <property type="entry name" value="FAD_binding_protein"/>
    <property type="match status" value="1"/>
</dbReference>
<comment type="caution">
    <text evidence="2">The sequence shown here is derived from an EMBL/GenBank/DDBJ whole genome shotgun (WGS) entry which is preliminary data.</text>
</comment>
<dbReference type="InterPro" id="IPR036188">
    <property type="entry name" value="FAD/NAD-bd_sf"/>
</dbReference>
<dbReference type="Gene3D" id="3.50.50.60">
    <property type="entry name" value="FAD/NAD(P)-binding domain"/>
    <property type="match status" value="2"/>
</dbReference>
<dbReference type="SUPFAM" id="SSF51905">
    <property type="entry name" value="FAD/NAD(P)-binding domain"/>
    <property type="match status" value="1"/>
</dbReference>
<dbReference type="InterPro" id="IPR049516">
    <property type="entry name" value="FAD-depend_C"/>
</dbReference>
<dbReference type="Pfam" id="PF21688">
    <property type="entry name" value="FAD-depend_C"/>
    <property type="match status" value="1"/>
</dbReference>
<dbReference type="PANTHER" id="PTHR43106:SF1">
    <property type="entry name" value="DEHYDROGENASE-RELATED"/>
    <property type="match status" value="1"/>
</dbReference>
<dbReference type="STRING" id="1618350.UR67_C0001G0141"/>
<sequence>MNYNFEENKVIFSTDKNSKPQTQIQPQANFMTQKPEFDVIILGAGPAGLFAAYELTKLQPNLKVLIIERGNSIETRKPGETVCGVGGSGTFSDGKLHFTPVLSHEKLLDIFTIAEYQQQINYVDQLFTDFGVTSAYTPDNMEEAEELVKNCQRQGIHLYIRKCRHVGTDFLPKVIANMVKILEEKGVKILCNTKVEEILTKNQTVIGLKTEDKVYGASKYLIAPGRIGTSWLQKQAVKIGLHYSYQKVEIGVRVEFPASIMEEHSDILHENIYSIKTPTFDDTVRNFCPCPYGYVAVEDYGDYVCVNGHSNSQKRSPNSNFDLTTEVQLTEPVENTTDYAIEIAKITTTIGGGKPLIQRLTDLKSGRRSTWSRINKSFTQPTLKEATPGDIAMALPYRVVKNLLEGLEILDRVLPGLNNSSTLLYAPEVKLRGNRIKINRNMQTEIPNLYVAGDGAGTSGNIVGAAISGIFAAKGILS</sequence>
<dbReference type="InterPro" id="IPR028348">
    <property type="entry name" value="FAD-binding_protein"/>
</dbReference>
<feature type="domain" description="FAD-dependent protein C-terminal" evidence="1">
    <location>
        <begin position="249"/>
        <end position="429"/>
    </location>
</feature>